<feature type="chain" id="PRO_5018754255" evidence="1">
    <location>
        <begin position="22"/>
        <end position="314"/>
    </location>
</feature>
<dbReference type="RefSeq" id="WP_125467555.1">
    <property type="nucleotide sequence ID" value="NZ_RWBG01000002.1"/>
</dbReference>
<dbReference type="SUPFAM" id="SSF53187">
    <property type="entry name" value="Zn-dependent exopeptidases"/>
    <property type="match status" value="1"/>
</dbReference>
<dbReference type="Pfam" id="PF04389">
    <property type="entry name" value="Peptidase_M28"/>
    <property type="match status" value="1"/>
</dbReference>
<accession>A0A3R9MTV9</accession>
<dbReference type="InterPro" id="IPR007484">
    <property type="entry name" value="Peptidase_M28"/>
</dbReference>
<dbReference type="AlphaFoldDB" id="A0A3R9MTV9"/>
<comment type="caution">
    <text evidence="3">The sequence shown here is derived from an EMBL/GenBank/DDBJ whole genome shotgun (WGS) entry which is preliminary data.</text>
</comment>
<dbReference type="EMBL" id="RWBG01000002">
    <property type="protein sequence ID" value="RSK40642.1"/>
    <property type="molecule type" value="Genomic_DNA"/>
</dbReference>
<evidence type="ECO:0000256" key="1">
    <source>
        <dbReference type="SAM" id="SignalP"/>
    </source>
</evidence>
<organism evidence="3 4">
    <name type="scientific">Mangrovimonas spongiae</name>
    <dbReference type="NCBI Taxonomy" id="2494697"/>
    <lineage>
        <taxon>Bacteria</taxon>
        <taxon>Pseudomonadati</taxon>
        <taxon>Bacteroidota</taxon>
        <taxon>Flavobacteriia</taxon>
        <taxon>Flavobacteriales</taxon>
        <taxon>Flavobacteriaceae</taxon>
        <taxon>Mangrovimonas</taxon>
    </lineage>
</organism>
<dbReference type="InterPro" id="IPR045175">
    <property type="entry name" value="M28_fam"/>
</dbReference>
<gene>
    <name evidence="3" type="ORF">EJA19_06600</name>
</gene>
<dbReference type="PANTHER" id="PTHR12147">
    <property type="entry name" value="METALLOPEPTIDASE M28 FAMILY MEMBER"/>
    <property type="match status" value="1"/>
</dbReference>
<name>A0A3R9MTV9_9FLAO</name>
<feature type="domain" description="Peptidase M28" evidence="2">
    <location>
        <begin position="91"/>
        <end position="284"/>
    </location>
</feature>
<keyword evidence="4" id="KW-1185">Reference proteome</keyword>
<dbReference type="Gene3D" id="3.40.630.10">
    <property type="entry name" value="Zn peptidases"/>
    <property type="match status" value="1"/>
</dbReference>
<feature type="signal peptide" evidence="1">
    <location>
        <begin position="1"/>
        <end position="21"/>
    </location>
</feature>
<evidence type="ECO:0000313" key="3">
    <source>
        <dbReference type="EMBL" id="RSK40642.1"/>
    </source>
</evidence>
<evidence type="ECO:0000313" key="4">
    <source>
        <dbReference type="Proteomes" id="UP000270620"/>
    </source>
</evidence>
<dbReference type="PROSITE" id="PS51257">
    <property type="entry name" value="PROKAR_LIPOPROTEIN"/>
    <property type="match status" value="1"/>
</dbReference>
<dbReference type="GO" id="GO:0008235">
    <property type="term" value="F:metalloexopeptidase activity"/>
    <property type="evidence" value="ECO:0007669"/>
    <property type="project" value="InterPro"/>
</dbReference>
<reference evidence="3 4" key="1">
    <citation type="submission" date="2018-12" db="EMBL/GenBank/DDBJ databases">
        <title>Mangrovimonas spongiae sp. nov., a novel member of the genus Mangrovimonas isolated from marine sponge.</title>
        <authorList>
            <person name="Zhuang L."/>
            <person name="Luo L."/>
        </authorList>
    </citation>
    <scope>NUCLEOTIDE SEQUENCE [LARGE SCALE GENOMIC DNA]</scope>
    <source>
        <strain evidence="3 4">HN-E26</strain>
    </source>
</reference>
<protein>
    <submittedName>
        <fullName evidence="3">M28 family peptidase</fullName>
    </submittedName>
</protein>
<proteinExistence type="predicted"/>
<keyword evidence="1" id="KW-0732">Signal</keyword>
<dbReference type="Proteomes" id="UP000270620">
    <property type="component" value="Unassembled WGS sequence"/>
</dbReference>
<dbReference type="GO" id="GO:0006508">
    <property type="term" value="P:proteolysis"/>
    <property type="evidence" value="ECO:0007669"/>
    <property type="project" value="InterPro"/>
</dbReference>
<dbReference type="PANTHER" id="PTHR12147:SF26">
    <property type="entry name" value="PEPTIDASE M28 DOMAIN-CONTAINING PROTEIN"/>
    <property type="match status" value="1"/>
</dbReference>
<evidence type="ECO:0000259" key="2">
    <source>
        <dbReference type="Pfam" id="PF04389"/>
    </source>
</evidence>
<dbReference type="OrthoDB" id="9764939at2"/>
<sequence length="314" mass="34996">MKHLFLVLMSLALLSCNKTNGQVEKPSVTSNELKKMVSYLSSDEIKGRNTGTEGIDKAAAFIENKFKAFNVKPYYKTYRDSFTVKGKQAFNVIGFIEGTDKKLKDEIIILGAHYDHIGFGKKVGNDSIANGANDNATGTSAVIAMAKYFSKVKSNRRSIMFALFSAEELGLEGSKHLAERLKESDANIYTVVNFEMIGVPLIDTKHQAFLTGYELSNMGEKMNSYAKKDLIGASDVSKKYNLFMRSDNYAFYKAFKVPSHTLSSCDLTNFDHYHQVGDEVELLDFSFMAGLVNATIPTIEAMSNTPTQEIKMYE</sequence>